<feature type="domain" description="AB hydrolase-1" evidence="2">
    <location>
        <begin position="37"/>
        <end position="245"/>
    </location>
</feature>
<dbReference type="InterPro" id="IPR029058">
    <property type="entry name" value="AB_hydrolase_fold"/>
</dbReference>
<gene>
    <name evidence="3" type="ORF">ANK1_0232</name>
    <name evidence="4" type="ORF">ANK2_0232</name>
</gene>
<proteinExistence type="predicted"/>
<accession>A0A484PNM3</accession>
<evidence type="ECO:0000313" key="4">
    <source>
        <dbReference type="EMBL" id="VFR66350.1"/>
    </source>
</evidence>
<dbReference type="EMBL" id="CAADIF010000007">
    <property type="protein sequence ID" value="VFR66350.1"/>
    <property type="molecule type" value="Genomic_DNA"/>
</dbReference>
<protein>
    <submittedName>
        <fullName evidence="3">Epoxide hydrolase</fullName>
        <ecNumber evidence="3">3.3.2.9</ecNumber>
    </submittedName>
</protein>
<keyword evidence="1 3" id="KW-0378">Hydrolase</keyword>
<sequence>MAIATTHDPLLGPGFTHHMQGAPGNRLHYVIGGQGDPVLLVPGWPQTWYAWRKIMPALAEKHTVVAVDPPGLGDSDKPAGGYDTRAVAQRLHDFTRALGWDGFHFVGHDVGVWIGYPYARLFPEQVRKLVLIDATVPGIVPREAYAFEQARISKNWHFFFLAMPDLAEALLTGRERAFLAWLFQSKSANVDWLDARALDEYVRCYGALGAWRAAASYYRGLFEDMAQNQALAREPLKMPVMAMGGGAALGAMMGRMMAEVANDVTGVVAPCGHYVPEEAPDFLVRHLRDFLGP</sequence>
<dbReference type="EMBL" id="CAADIA010000005">
    <property type="protein sequence ID" value="VFR27722.1"/>
    <property type="molecule type" value="Genomic_DNA"/>
</dbReference>
<dbReference type="Pfam" id="PF00561">
    <property type="entry name" value="Abhydrolase_1"/>
    <property type="match status" value="1"/>
</dbReference>
<evidence type="ECO:0000259" key="2">
    <source>
        <dbReference type="Pfam" id="PF00561"/>
    </source>
</evidence>
<evidence type="ECO:0000313" key="3">
    <source>
        <dbReference type="EMBL" id="VFR27722.1"/>
    </source>
</evidence>
<dbReference type="GO" id="GO:0033961">
    <property type="term" value="F:cis-stilbene-oxide hydrolase activity"/>
    <property type="evidence" value="ECO:0007669"/>
    <property type="project" value="UniProtKB-EC"/>
</dbReference>
<reference evidence="3" key="1">
    <citation type="submission" date="2019-03" db="EMBL/GenBank/DDBJ databases">
        <authorList>
            <person name="Danneels B."/>
        </authorList>
    </citation>
    <scope>NUCLEOTIDE SEQUENCE</scope>
</reference>
<organism evidence="3">
    <name type="scientific">plant metagenome</name>
    <dbReference type="NCBI Taxonomy" id="1297885"/>
    <lineage>
        <taxon>unclassified sequences</taxon>
        <taxon>metagenomes</taxon>
        <taxon>organismal metagenomes</taxon>
    </lineage>
</organism>
<dbReference type="InterPro" id="IPR000639">
    <property type="entry name" value="Epox_hydrolase-like"/>
</dbReference>
<dbReference type="PANTHER" id="PTHR43329">
    <property type="entry name" value="EPOXIDE HYDROLASE"/>
    <property type="match status" value="1"/>
</dbReference>
<dbReference type="SUPFAM" id="SSF53474">
    <property type="entry name" value="alpha/beta-Hydrolases"/>
    <property type="match status" value="1"/>
</dbReference>
<evidence type="ECO:0000256" key="1">
    <source>
        <dbReference type="ARBA" id="ARBA00022801"/>
    </source>
</evidence>
<dbReference type="PRINTS" id="PR00412">
    <property type="entry name" value="EPOXHYDRLASE"/>
</dbReference>
<dbReference type="EC" id="3.3.2.9" evidence="3"/>
<name>A0A484PNM3_9ZZZZ</name>
<dbReference type="AlphaFoldDB" id="A0A484PNM3"/>
<dbReference type="Gene3D" id="3.40.50.1820">
    <property type="entry name" value="alpha/beta hydrolase"/>
    <property type="match status" value="1"/>
</dbReference>
<dbReference type="InterPro" id="IPR000073">
    <property type="entry name" value="AB_hydrolase_1"/>
</dbReference>